<feature type="transmembrane region" description="Helical" evidence="8">
    <location>
        <begin position="179"/>
        <end position="203"/>
    </location>
</feature>
<proteinExistence type="inferred from homology"/>
<keyword evidence="6 8" id="KW-0472">Membrane</keyword>
<comment type="similarity">
    <text evidence="2">Belongs to the nucleobase:cation symporter-2 (NCS2) (TC 2.A.40) family. Azg-like subfamily.</text>
</comment>
<dbReference type="Pfam" id="PF00860">
    <property type="entry name" value="Xan_ur_permease"/>
    <property type="match status" value="1"/>
</dbReference>
<feature type="transmembrane region" description="Helical" evidence="8">
    <location>
        <begin position="63"/>
        <end position="82"/>
    </location>
</feature>
<dbReference type="GO" id="GO:0005886">
    <property type="term" value="C:plasma membrane"/>
    <property type="evidence" value="ECO:0007669"/>
    <property type="project" value="TreeGrafter"/>
</dbReference>
<accession>A0A3D4T1K4</accession>
<dbReference type="GO" id="GO:0012505">
    <property type="term" value="C:endomembrane system"/>
    <property type="evidence" value="ECO:0007669"/>
    <property type="project" value="UniProtKB-SubCell"/>
</dbReference>
<feature type="transmembrane region" description="Helical" evidence="8">
    <location>
        <begin position="123"/>
        <end position="142"/>
    </location>
</feature>
<evidence type="ECO:0000256" key="6">
    <source>
        <dbReference type="ARBA" id="ARBA00023136"/>
    </source>
</evidence>
<comment type="caution">
    <text evidence="9">The sequence shown here is derived from an EMBL/GenBank/DDBJ whole genome shotgun (WGS) entry which is preliminary data.</text>
</comment>
<dbReference type="Proteomes" id="UP000261739">
    <property type="component" value="Unassembled WGS sequence"/>
</dbReference>
<feature type="transmembrane region" description="Helical" evidence="8">
    <location>
        <begin position="148"/>
        <end position="167"/>
    </location>
</feature>
<evidence type="ECO:0000256" key="1">
    <source>
        <dbReference type="ARBA" id="ARBA00004127"/>
    </source>
</evidence>
<evidence type="ECO:0000256" key="7">
    <source>
        <dbReference type="SAM" id="MobiDB-lite"/>
    </source>
</evidence>
<dbReference type="InterPro" id="IPR045018">
    <property type="entry name" value="Azg-like"/>
</dbReference>
<evidence type="ECO:0000313" key="9">
    <source>
        <dbReference type="EMBL" id="HCT15424.1"/>
    </source>
</evidence>
<dbReference type="PANTHER" id="PTHR43337:SF1">
    <property type="entry name" value="XANTHINE_URACIL PERMEASE C887.17-RELATED"/>
    <property type="match status" value="1"/>
</dbReference>
<keyword evidence="3" id="KW-0813">Transport</keyword>
<dbReference type="InterPro" id="IPR006043">
    <property type="entry name" value="NCS2"/>
</dbReference>
<name>A0A3D4T1K4_9CORY</name>
<protein>
    <submittedName>
        <fullName evidence="9">NCS2 family permease</fullName>
    </submittedName>
</protein>
<gene>
    <name evidence="9" type="ORF">DIW82_11765</name>
</gene>
<feature type="transmembrane region" description="Helical" evidence="8">
    <location>
        <begin position="486"/>
        <end position="504"/>
    </location>
</feature>
<feature type="transmembrane region" description="Helical" evidence="8">
    <location>
        <begin position="94"/>
        <end position="116"/>
    </location>
</feature>
<feature type="transmembrane region" description="Helical" evidence="8">
    <location>
        <begin position="451"/>
        <end position="474"/>
    </location>
</feature>
<evidence type="ECO:0000256" key="2">
    <source>
        <dbReference type="ARBA" id="ARBA00005697"/>
    </source>
</evidence>
<dbReference type="GO" id="GO:0005345">
    <property type="term" value="F:purine nucleobase transmembrane transporter activity"/>
    <property type="evidence" value="ECO:0007669"/>
    <property type="project" value="TreeGrafter"/>
</dbReference>
<dbReference type="AlphaFoldDB" id="A0A3D4T1K4"/>
<sequence>MADRDNTGAPARPDPAAGTADAAGAAGTDSTTGTAPAGKPTGFLDRYFHISERGSTVGTEVRGGVVTFFAMAYIILLNPLIIGTVADHTGAELGVAAVAAVTAFAAGVMTVAFGIFAKYPFGIAAGLGINTLVAVTFVATEGLTWPEAMGLVVIDGIIIVLLAVSGFREAVFRAIPASLKSAITVGIGLFIAFVGVVDSGFVTRNTDDMNTTVPVSFGVSGSIVSWSGVVFVIGLVLCGVLAARRIRGGLFFGIVGTTVIAVVIQAITGDADDSASTGWHMAVPKLPDSFGGIPDLSLIGNVDLVGAFTRVGVLSACLLIFTLVLSNFFDAMGTMTGLGNQAGLTDKDGVLPDMRTALIVEGAGAVVGGAASASSNTVFVDSAAGIGDGARTGLANVVTGVIFLLAMFLTPLYEVVPVEAAAPVLVIVGAMMMAQVKLIDFSDLTIGLPAFLTIVMMPFTYSIANGIGIGFVAYVVLQLGTGKWRMIHPLMYLVAILFAVYFAIDPIKDALA</sequence>
<comment type="subcellular location">
    <subcellularLocation>
        <location evidence="1">Endomembrane system</location>
        <topology evidence="1">Multi-pass membrane protein</topology>
    </subcellularLocation>
</comment>
<feature type="compositionally biased region" description="Low complexity" evidence="7">
    <location>
        <begin position="7"/>
        <end position="38"/>
    </location>
</feature>
<dbReference type="EMBL" id="DQID01000302">
    <property type="protein sequence ID" value="HCT15424.1"/>
    <property type="molecule type" value="Genomic_DNA"/>
</dbReference>
<evidence type="ECO:0000256" key="5">
    <source>
        <dbReference type="ARBA" id="ARBA00022989"/>
    </source>
</evidence>
<evidence type="ECO:0000256" key="4">
    <source>
        <dbReference type="ARBA" id="ARBA00022692"/>
    </source>
</evidence>
<reference evidence="9 10" key="1">
    <citation type="journal article" date="2018" name="Nat. Biotechnol.">
        <title>A standardized bacterial taxonomy based on genome phylogeny substantially revises the tree of life.</title>
        <authorList>
            <person name="Parks D.H."/>
            <person name="Chuvochina M."/>
            <person name="Waite D.W."/>
            <person name="Rinke C."/>
            <person name="Skarshewski A."/>
            <person name="Chaumeil P.A."/>
            <person name="Hugenholtz P."/>
        </authorList>
    </citation>
    <scope>NUCLEOTIDE SEQUENCE [LARGE SCALE GENOMIC DNA]</scope>
    <source>
        <strain evidence="9">UBA11247</strain>
    </source>
</reference>
<evidence type="ECO:0000256" key="8">
    <source>
        <dbReference type="SAM" id="Phobius"/>
    </source>
</evidence>
<organism evidence="9 10">
    <name type="scientific">Corynebacterium nuruki</name>
    <dbReference type="NCBI Taxonomy" id="1032851"/>
    <lineage>
        <taxon>Bacteria</taxon>
        <taxon>Bacillati</taxon>
        <taxon>Actinomycetota</taxon>
        <taxon>Actinomycetes</taxon>
        <taxon>Mycobacteriales</taxon>
        <taxon>Corynebacteriaceae</taxon>
        <taxon>Corynebacterium</taxon>
    </lineage>
</organism>
<feature type="transmembrane region" description="Helical" evidence="8">
    <location>
        <begin position="304"/>
        <end position="325"/>
    </location>
</feature>
<dbReference type="PANTHER" id="PTHR43337">
    <property type="entry name" value="XANTHINE/URACIL PERMEASE C887.17-RELATED"/>
    <property type="match status" value="1"/>
</dbReference>
<feature type="region of interest" description="Disordered" evidence="7">
    <location>
        <begin position="1"/>
        <end position="38"/>
    </location>
</feature>
<feature type="transmembrane region" description="Helical" evidence="8">
    <location>
        <begin position="394"/>
        <end position="414"/>
    </location>
</feature>
<dbReference type="RefSeq" id="WP_010122050.1">
    <property type="nucleotide sequence ID" value="NZ_DAITTW010000013.1"/>
</dbReference>
<feature type="transmembrane region" description="Helical" evidence="8">
    <location>
        <begin position="250"/>
        <end position="268"/>
    </location>
</feature>
<feature type="transmembrane region" description="Helical" evidence="8">
    <location>
        <begin position="420"/>
        <end position="439"/>
    </location>
</feature>
<feature type="transmembrane region" description="Helical" evidence="8">
    <location>
        <begin position="223"/>
        <end position="243"/>
    </location>
</feature>
<evidence type="ECO:0000256" key="3">
    <source>
        <dbReference type="ARBA" id="ARBA00022448"/>
    </source>
</evidence>
<evidence type="ECO:0000313" key="10">
    <source>
        <dbReference type="Proteomes" id="UP000261739"/>
    </source>
</evidence>
<keyword evidence="4 8" id="KW-0812">Transmembrane</keyword>
<dbReference type="STRING" id="863239.GCA_000213935_00514"/>
<keyword evidence="5 8" id="KW-1133">Transmembrane helix</keyword>